<gene>
    <name evidence="1" type="ORF">DERYTH_LOCUS12691</name>
</gene>
<feature type="non-terminal residue" evidence="1">
    <location>
        <position position="1"/>
    </location>
</feature>
<dbReference type="EMBL" id="CAJVPY010008458">
    <property type="protein sequence ID" value="CAG8696239.1"/>
    <property type="molecule type" value="Genomic_DNA"/>
</dbReference>
<keyword evidence="2" id="KW-1185">Reference proteome</keyword>
<sequence>NEESYTSDFSEIDYTSTTVMNAYDPQFNVYDNTYYPVIDSHFNNIYENIDQYYQTETLIPTHFNTFTNSLSLPIVN</sequence>
<organism evidence="1 2">
    <name type="scientific">Dentiscutata erythropus</name>
    <dbReference type="NCBI Taxonomy" id="1348616"/>
    <lineage>
        <taxon>Eukaryota</taxon>
        <taxon>Fungi</taxon>
        <taxon>Fungi incertae sedis</taxon>
        <taxon>Mucoromycota</taxon>
        <taxon>Glomeromycotina</taxon>
        <taxon>Glomeromycetes</taxon>
        <taxon>Diversisporales</taxon>
        <taxon>Gigasporaceae</taxon>
        <taxon>Dentiscutata</taxon>
    </lineage>
</organism>
<reference evidence="1" key="1">
    <citation type="submission" date="2021-06" db="EMBL/GenBank/DDBJ databases">
        <authorList>
            <person name="Kallberg Y."/>
            <person name="Tangrot J."/>
            <person name="Rosling A."/>
        </authorList>
    </citation>
    <scope>NUCLEOTIDE SEQUENCE</scope>
    <source>
        <strain evidence="1">MA453B</strain>
    </source>
</reference>
<accession>A0A9N9EUZ5</accession>
<dbReference type="Proteomes" id="UP000789405">
    <property type="component" value="Unassembled WGS sequence"/>
</dbReference>
<evidence type="ECO:0000313" key="1">
    <source>
        <dbReference type="EMBL" id="CAG8696239.1"/>
    </source>
</evidence>
<comment type="caution">
    <text evidence="1">The sequence shown here is derived from an EMBL/GenBank/DDBJ whole genome shotgun (WGS) entry which is preliminary data.</text>
</comment>
<dbReference type="OrthoDB" id="2384352at2759"/>
<evidence type="ECO:0000313" key="2">
    <source>
        <dbReference type="Proteomes" id="UP000789405"/>
    </source>
</evidence>
<protein>
    <submittedName>
        <fullName evidence="1">10245_t:CDS:1</fullName>
    </submittedName>
</protein>
<dbReference type="AlphaFoldDB" id="A0A9N9EUZ5"/>
<name>A0A9N9EUZ5_9GLOM</name>
<proteinExistence type="predicted"/>